<dbReference type="EMBL" id="CP022535">
    <property type="protein sequence ID" value="ASP28539.1"/>
    <property type="molecule type" value="Genomic_DNA"/>
</dbReference>
<dbReference type="Pfam" id="PF02464">
    <property type="entry name" value="CinA"/>
    <property type="match status" value="1"/>
</dbReference>
<dbReference type="OrthoDB" id="399376at2"/>
<dbReference type="Proteomes" id="UP000203229">
    <property type="component" value="Chromosome"/>
</dbReference>
<keyword evidence="3" id="KW-1185">Reference proteome</keyword>
<evidence type="ECO:0000313" key="3">
    <source>
        <dbReference type="Proteomes" id="UP000203229"/>
    </source>
</evidence>
<dbReference type="InterPro" id="IPR036653">
    <property type="entry name" value="CinA-like_C"/>
</dbReference>
<reference evidence="2 3" key="1">
    <citation type="submission" date="2017-07" db="EMBL/GenBank/DDBJ databases">
        <title>Complete genome sequence of Spiroplasma corruscae EC-1 (DSM 19793).</title>
        <authorList>
            <person name="Tsai Y.-M."/>
            <person name="Lo W.-S."/>
            <person name="Kuo C.-H."/>
        </authorList>
    </citation>
    <scope>NUCLEOTIDE SEQUENCE [LARGE SCALE GENOMIC DNA]</scope>
    <source>
        <strain evidence="2 3">EC-1</strain>
    </source>
</reference>
<evidence type="ECO:0000313" key="2">
    <source>
        <dbReference type="EMBL" id="ASP28539.1"/>
    </source>
</evidence>
<proteinExistence type="predicted"/>
<accession>A0A222EPT0</accession>
<dbReference type="SUPFAM" id="SSF142433">
    <property type="entry name" value="CinA-like"/>
    <property type="match status" value="1"/>
</dbReference>
<dbReference type="KEGG" id="scou:SCORR_v1c07670"/>
<dbReference type="NCBIfam" id="TIGR00199">
    <property type="entry name" value="PncC_domain"/>
    <property type="match status" value="1"/>
</dbReference>
<dbReference type="InterPro" id="IPR008136">
    <property type="entry name" value="CinA_C"/>
</dbReference>
<evidence type="ECO:0000259" key="1">
    <source>
        <dbReference type="Pfam" id="PF02464"/>
    </source>
</evidence>
<gene>
    <name evidence="2" type="primary">cinA</name>
    <name evidence="2" type="ORF">SCORR_v1c07670</name>
</gene>
<protein>
    <submittedName>
        <fullName evidence="2">Competence damage-inducible protein A</fullName>
    </submittedName>
</protein>
<dbReference type="Gene3D" id="3.90.950.20">
    <property type="entry name" value="CinA-like"/>
    <property type="match status" value="1"/>
</dbReference>
<sequence length="153" mass="17511">MRSLIKLLKKNNLTTSSCESFTGGMFSSLITNYKNSSKYFKGGFCCYSDNFKIEVLGIDEKIIKKYSAVSEQTLNQMLIKTQVLLKSDIVFGFTGYAPPTSVDESLKGLSYIGFRYKDKNYITKFCITDNMSRKKYKLLAINKVINDFLIYLK</sequence>
<dbReference type="RefSeq" id="WP_094049367.1">
    <property type="nucleotide sequence ID" value="NZ_CP022535.1"/>
</dbReference>
<organism evidence="2 3">
    <name type="scientific">Spiroplasma corruscae</name>
    <dbReference type="NCBI Taxonomy" id="216934"/>
    <lineage>
        <taxon>Bacteria</taxon>
        <taxon>Bacillati</taxon>
        <taxon>Mycoplasmatota</taxon>
        <taxon>Mollicutes</taxon>
        <taxon>Entomoplasmatales</taxon>
        <taxon>Spiroplasmataceae</taxon>
        <taxon>Spiroplasma</taxon>
    </lineage>
</organism>
<feature type="domain" description="CinA C-terminal" evidence="1">
    <location>
        <begin position="3"/>
        <end position="144"/>
    </location>
</feature>
<dbReference type="AlphaFoldDB" id="A0A222EPT0"/>
<name>A0A222EPT0_9MOLU</name>